<evidence type="ECO:0000259" key="7">
    <source>
        <dbReference type="Pfam" id="PF01432"/>
    </source>
</evidence>
<keyword evidence="3 6" id="KW-0378">Hydrolase</keyword>
<gene>
    <name evidence="8" type="ORF">JKP34_06100</name>
</gene>
<dbReference type="Pfam" id="PF01432">
    <property type="entry name" value="Peptidase_M3"/>
    <property type="match status" value="1"/>
</dbReference>
<evidence type="ECO:0000313" key="8">
    <source>
        <dbReference type="EMBL" id="MBL0764815.1"/>
    </source>
</evidence>
<dbReference type="AlphaFoldDB" id="A0A937A732"/>
<evidence type="ECO:0000256" key="1">
    <source>
        <dbReference type="ARBA" id="ARBA00022670"/>
    </source>
</evidence>
<name>A0A937A732_9BACT</name>
<dbReference type="SUPFAM" id="SSF55486">
    <property type="entry name" value="Metalloproteases ('zincins'), catalytic domain"/>
    <property type="match status" value="1"/>
</dbReference>
<dbReference type="GO" id="GO:0004222">
    <property type="term" value="F:metalloendopeptidase activity"/>
    <property type="evidence" value="ECO:0007669"/>
    <property type="project" value="InterPro"/>
</dbReference>
<keyword evidence="2 6" id="KW-0479">Metal-binding</keyword>
<keyword evidence="4 6" id="KW-0862">Zinc</keyword>
<comment type="similarity">
    <text evidence="6">Belongs to the peptidase M3 family.</text>
</comment>
<reference evidence="8" key="1">
    <citation type="submission" date="2021-01" db="EMBL/GenBank/DDBJ databases">
        <title>Marivirga sp. nov., isolated from intertidal surface sediments.</title>
        <authorList>
            <person name="Zhang M."/>
        </authorList>
    </citation>
    <scope>NUCLEOTIDE SEQUENCE</scope>
    <source>
        <strain evidence="8">SM1354</strain>
    </source>
</reference>
<comment type="cofactor">
    <cofactor evidence="6">
        <name>Zn(2+)</name>
        <dbReference type="ChEBI" id="CHEBI:29105"/>
    </cofactor>
    <text evidence="6">Binds 1 zinc ion.</text>
</comment>
<feature type="domain" description="Peptidase M3A/M3B catalytic" evidence="7">
    <location>
        <begin position="171"/>
        <end position="553"/>
    </location>
</feature>
<dbReference type="GO" id="GO:0046872">
    <property type="term" value="F:metal ion binding"/>
    <property type="evidence" value="ECO:0007669"/>
    <property type="project" value="UniProtKB-UniRule"/>
</dbReference>
<protein>
    <submittedName>
        <fullName evidence="8">M3 family oligoendopeptidase</fullName>
    </submittedName>
</protein>
<sequence length="570" mass="66338">MEFTIYKRIFLPEDFKVEDWDGLKPYFDQLLEAEINSEDELRIWFKQMSELEAVVSEDMAWRYIKMTCDTADETLAQAYEYFVREIEPHMAPYSDKLNKKALASPYLDALKKEPGFDIMIREMEKEVKIFREENIPLQTEIASKSQKYGAISGAMDITHGGKEMTLQQAAVMLQSTDRELREEIYTKISDRRQQDKDKLDELFNELIALRTELAKNAGFDNFRDYMFAAMGRFDYAPKDCFDFHDSVQTEVVPLLDDIAKERKEKLGVENLRPWDKAVDVTGKKALEPFHGAKDLTKKTVTCFKRLDPYLGECLEKMEEMGHLDLDSRKGKAPGGYNYPLSETGVPFIFMNATSTLRDMVTLLHEGGHAVHSFLMNDLSLNSFKETPSEVAELASMSMELITMDHWDVFFDNEEELKRAKKEHLEQIIETLPWVATIDKFQHWIYENPNHTIEERTEEWNRIFDAFSDGVTDWSGLEKKKDNIWQKQLHLFEVPFYYIEYGMAQLGAVAVWKNFKADNKKGLEAYMNALKLGYTKSIPEVYEAANIKFDFSEENISSLINFVKEEMAKID</sequence>
<evidence type="ECO:0000256" key="2">
    <source>
        <dbReference type="ARBA" id="ARBA00022723"/>
    </source>
</evidence>
<dbReference type="RefSeq" id="WP_201918743.1">
    <property type="nucleotide sequence ID" value="NZ_JAERQG010000001.1"/>
</dbReference>
<keyword evidence="9" id="KW-1185">Reference proteome</keyword>
<comment type="caution">
    <text evidence="8">The sequence shown here is derived from an EMBL/GenBank/DDBJ whole genome shotgun (WGS) entry which is preliminary data.</text>
</comment>
<evidence type="ECO:0000313" key="9">
    <source>
        <dbReference type="Proteomes" id="UP000642920"/>
    </source>
</evidence>
<evidence type="ECO:0000256" key="5">
    <source>
        <dbReference type="ARBA" id="ARBA00023049"/>
    </source>
</evidence>
<dbReference type="Proteomes" id="UP000642920">
    <property type="component" value="Unassembled WGS sequence"/>
</dbReference>
<accession>A0A937A732</accession>
<dbReference type="PANTHER" id="PTHR11804:SF48">
    <property type="entry name" value="PUTATIVE-RELATED"/>
    <property type="match status" value="1"/>
</dbReference>
<dbReference type="GO" id="GO:0006508">
    <property type="term" value="P:proteolysis"/>
    <property type="evidence" value="ECO:0007669"/>
    <property type="project" value="UniProtKB-KW"/>
</dbReference>
<keyword evidence="1 6" id="KW-0645">Protease</keyword>
<keyword evidence="5 6" id="KW-0482">Metalloprotease</keyword>
<dbReference type="InterPro" id="IPR001567">
    <property type="entry name" value="Pept_M3A_M3B_dom"/>
</dbReference>
<dbReference type="EMBL" id="JAERQG010000001">
    <property type="protein sequence ID" value="MBL0764815.1"/>
    <property type="molecule type" value="Genomic_DNA"/>
</dbReference>
<organism evidence="8 9">
    <name type="scientific">Marivirga atlantica</name>
    <dbReference type="NCBI Taxonomy" id="1548457"/>
    <lineage>
        <taxon>Bacteria</taxon>
        <taxon>Pseudomonadati</taxon>
        <taxon>Bacteroidota</taxon>
        <taxon>Cytophagia</taxon>
        <taxon>Cytophagales</taxon>
        <taxon>Marivirgaceae</taxon>
        <taxon>Marivirga</taxon>
    </lineage>
</organism>
<dbReference type="Gene3D" id="1.10.1370.30">
    <property type="match status" value="1"/>
</dbReference>
<proteinExistence type="inferred from homology"/>
<evidence type="ECO:0000256" key="4">
    <source>
        <dbReference type="ARBA" id="ARBA00022833"/>
    </source>
</evidence>
<evidence type="ECO:0000256" key="6">
    <source>
        <dbReference type="RuleBase" id="RU003435"/>
    </source>
</evidence>
<dbReference type="GO" id="GO:0006518">
    <property type="term" value="P:peptide metabolic process"/>
    <property type="evidence" value="ECO:0007669"/>
    <property type="project" value="TreeGrafter"/>
</dbReference>
<dbReference type="NCBIfam" id="TIGR02289">
    <property type="entry name" value="M3_not_pepF"/>
    <property type="match status" value="1"/>
</dbReference>
<dbReference type="CDD" id="cd09606">
    <property type="entry name" value="M3B_PepF"/>
    <property type="match status" value="1"/>
</dbReference>
<evidence type="ECO:0000256" key="3">
    <source>
        <dbReference type="ARBA" id="ARBA00022801"/>
    </source>
</evidence>
<dbReference type="PANTHER" id="PTHR11804">
    <property type="entry name" value="PROTEASE M3 THIMET OLIGOPEPTIDASE-RELATED"/>
    <property type="match status" value="1"/>
</dbReference>
<dbReference type="InterPro" id="IPR011976">
    <property type="entry name" value="Pept_M3B_oligopep-rel"/>
</dbReference>
<dbReference type="InterPro" id="IPR045090">
    <property type="entry name" value="Pept_M3A_M3B"/>
</dbReference>